<evidence type="ECO:0000313" key="1">
    <source>
        <dbReference type="EMBL" id="CAK9216407.1"/>
    </source>
</evidence>
<reference evidence="1" key="1">
    <citation type="submission" date="2024-02" db="EMBL/GenBank/DDBJ databases">
        <authorList>
            <consortium name="ELIXIR-Norway"/>
            <consortium name="Elixir Norway"/>
        </authorList>
    </citation>
    <scope>NUCLEOTIDE SEQUENCE</scope>
</reference>
<evidence type="ECO:0008006" key="3">
    <source>
        <dbReference type="Google" id="ProtNLM"/>
    </source>
</evidence>
<evidence type="ECO:0000313" key="2">
    <source>
        <dbReference type="Proteomes" id="UP001497512"/>
    </source>
</evidence>
<name>A0ABP0UAY8_9BRYO</name>
<sequence length="60" mass="6201">MSGCGNAKCSCGSACTCGSNCKCGSRTMVEPTFGGLRNYNMENDCKCGPNCSCATCDCHK</sequence>
<keyword evidence="2" id="KW-1185">Reference proteome</keyword>
<proteinExistence type="predicted"/>
<dbReference type="EMBL" id="OZ019894">
    <property type="protein sequence ID" value="CAK9216407.1"/>
    <property type="molecule type" value="Genomic_DNA"/>
</dbReference>
<dbReference type="Proteomes" id="UP001497512">
    <property type="component" value="Chromosome 2"/>
</dbReference>
<gene>
    <name evidence="1" type="ORF">CSSPTR1EN2_LOCUS13455</name>
</gene>
<accession>A0ABP0UAY8</accession>
<protein>
    <recommendedName>
        <fullName evidence="3">Metallothionein</fullName>
    </recommendedName>
</protein>
<organism evidence="1 2">
    <name type="scientific">Sphagnum troendelagicum</name>
    <dbReference type="NCBI Taxonomy" id="128251"/>
    <lineage>
        <taxon>Eukaryota</taxon>
        <taxon>Viridiplantae</taxon>
        <taxon>Streptophyta</taxon>
        <taxon>Embryophyta</taxon>
        <taxon>Bryophyta</taxon>
        <taxon>Sphagnophytina</taxon>
        <taxon>Sphagnopsida</taxon>
        <taxon>Sphagnales</taxon>
        <taxon>Sphagnaceae</taxon>
        <taxon>Sphagnum</taxon>
    </lineage>
</organism>